<dbReference type="SUPFAM" id="SSF53474">
    <property type="entry name" value="alpha/beta-Hydrolases"/>
    <property type="match status" value="1"/>
</dbReference>
<evidence type="ECO:0000313" key="2">
    <source>
        <dbReference type="EMBL" id="HCO27225.1"/>
    </source>
</evidence>
<dbReference type="InterPro" id="IPR022742">
    <property type="entry name" value="Hydrolase_4"/>
</dbReference>
<keyword evidence="2" id="KW-0378">Hydrolase</keyword>
<dbReference type="PANTHER" id="PTHR12277">
    <property type="entry name" value="ALPHA/BETA HYDROLASE DOMAIN-CONTAINING PROTEIN"/>
    <property type="match status" value="1"/>
</dbReference>
<dbReference type="InterPro" id="IPR029058">
    <property type="entry name" value="AB_hydrolase_fold"/>
</dbReference>
<name>A0A3D3REI4_9PLAN</name>
<dbReference type="Gene3D" id="3.40.50.1820">
    <property type="entry name" value="alpha/beta hydrolase"/>
    <property type="match status" value="1"/>
</dbReference>
<evidence type="ECO:0000313" key="3">
    <source>
        <dbReference type="Proteomes" id="UP000263642"/>
    </source>
</evidence>
<organism evidence="2 3">
    <name type="scientific">Gimesia maris</name>
    <dbReference type="NCBI Taxonomy" id="122"/>
    <lineage>
        <taxon>Bacteria</taxon>
        <taxon>Pseudomonadati</taxon>
        <taxon>Planctomycetota</taxon>
        <taxon>Planctomycetia</taxon>
        <taxon>Planctomycetales</taxon>
        <taxon>Planctomycetaceae</taxon>
        <taxon>Gimesia</taxon>
    </lineage>
</organism>
<sequence>MRLSYQLVWGLLFLLVGCASLGPLSPLVPVERALVYQPRPFPESDSLPENLPFEDAWFEAADGTQLHGWYLGHPKPRAVALFCHGNAGNIVSRGETLKILQERHGLAVMTFDYRGYGKSEGKPSERGILQDARAARAWLASRAGVEETEIVLMGRSLGGAVAVDLAAQDGARGLVLASTFSSLPDAAAHHMPWMFPNLNMTQRLNSAGKIGNYSGPLLQSHGDKDLLIPIELGRKLFDAAGEPKQFFVLPGAGHNDPQTEEYRRVFDEFIASLPSSSTR</sequence>
<dbReference type="EMBL" id="DQAY01000191">
    <property type="protein sequence ID" value="HCO27225.1"/>
    <property type="molecule type" value="Genomic_DNA"/>
</dbReference>
<dbReference type="Pfam" id="PF12146">
    <property type="entry name" value="Hydrolase_4"/>
    <property type="match status" value="1"/>
</dbReference>
<comment type="caution">
    <text evidence="2">The sequence shown here is derived from an EMBL/GenBank/DDBJ whole genome shotgun (WGS) entry which is preliminary data.</text>
</comment>
<dbReference type="PANTHER" id="PTHR12277:SF81">
    <property type="entry name" value="PROTEIN ABHD13"/>
    <property type="match status" value="1"/>
</dbReference>
<protein>
    <submittedName>
        <fullName evidence="2">Alpha/beta hydrolase</fullName>
    </submittedName>
</protein>
<proteinExistence type="predicted"/>
<reference evidence="2 3" key="1">
    <citation type="journal article" date="2018" name="Nat. Biotechnol.">
        <title>A standardized bacterial taxonomy based on genome phylogeny substantially revises the tree of life.</title>
        <authorList>
            <person name="Parks D.H."/>
            <person name="Chuvochina M."/>
            <person name="Waite D.W."/>
            <person name="Rinke C."/>
            <person name="Skarshewski A."/>
            <person name="Chaumeil P.A."/>
            <person name="Hugenholtz P."/>
        </authorList>
    </citation>
    <scope>NUCLEOTIDE SEQUENCE [LARGE SCALE GENOMIC DNA]</scope>
    <source>
        <strain evidence="2">UBA9375</strain>
    </source>
</reference>
<dbReference type="AlphaFoldDB" id="A0A3D3REI4"/>
<accession>A0A3D3REI4</accession>
<dbReference type="GO" id="GO:0016787">
    <property type="term" value="F:hydrolase activity"/>
    <property type="evidence" value="ECO:0007669"/>
    <property type="project" value="UniProtKB-KW"/>
</dbReference>
<evidence type="ECO:0000259" key="1">
    <source>
        <dbReference type="Pfam" id="PF12146"/>
    </source>
</evidence>
<dbReference type="PROSITE" id="PS51257">
    <property type="entry name" value="PROKAR_LIPOPROTEIN"/>
    <property type="match status" value="1"/>
</dbReference>
<feature type="domain" description="Serine aminopeptidase S33" evidence="1">
    <location>
        <begin position="75"/>
        <end position="196"/>
    </location>
</feature>
<dbReference type="Proteomes" id="UP000263642">
    <property type="component" value="Unassembled WGS sequence"/>
</dbReference>
<gene>
    <name evidence="2" type="ORF">DIT97_31040</name>
</gene>